<dbReference type="InterPro" id="IPR023372">
    <property type="entry name" value="Rest_endonuc_II_EcoRII_N"/>
</dbReference>
<protein>
    <recommendedName>
        <fullName evidence="1">Restriction endonuclease type II EcoRII N-terminal domain-containing protein</fullName>
    </recommendedName>
</protein>
<evidence type="ECO:0000259" key="1">
    <source>
        <dbReference type="Pfam" id="PF09217"/>
    </source>
</evidence>
<accession>A0A7G9A656</accession>
<dbReference type="AlphaFoldDB" id="A0A7G9A656"/>
<dbReference type="SUPFAM" id="SSF101936">
    <property type="entry name" value="DNA-binding pseudobarrel domain"/>
    <property type="match status" value="1"/>
</dbReference>
<sequence length="50" mass="5530">MLMSVFHNWLLEIACENYFVYIKRLSANDTGATGGHQVGLYIPSGALLQS</sequence>
<organism evidence="2">
    <name type="scientific">Raoultella ornithinolytica</name>
    <name type="common">Klebsiella ornithinolytica</name>
    <dbReference type="NCBI Taxonomy" id="54291"/>
    <lineage>
        <taxon>Bacteria</taxon>
        <taxon>Pseudomonadati</taxon>
        <taxon>Pseudomonadota</taxon>
        <taxon>Gammaproteobacteria</taxon>
        <taxon>Enterobacterales</taxon>
        <taxon>Enterobacteriaceae</taxon>
        <taxon>Klebsiella/Raoultella group</taxon>
        <taxon>Raoultella</taxon>
    </lineage>
</organism>
<dbReference type="EMBL" id="MT062911">
    <property type="protein sequence ID" value="QNL32235.1"/>
    <property type="molecule type" value="Genomic_DNA"/>
</dbReference>
<reference evidence="2" key="1">
    <citation type="submission" date="2020-02" db="EMBL/GenBank/DDBJ databases">
        <authorList>
            <person name="Zhou D."/>
        </authorList>
    </citation>
    <scope>NUCLEOTIDE SEQUENCE</scope>
    <source>
        <strain evidence="2">193104922</strain>
        <plasmid evidence="2">p104922-FII</plasmid>
    </source>
</reference>
<dbReference type="Gene3D" id="2.40.330.10">
    <property type="entry name" value="DNA-binding pseudobarrel domain"/>
    <property type="match status" value="1"/>
</dbReference>
<dbReference type="Pfam" id="PF09217">
    <property type="entry name" value="EcoRII-N"/>
    <property type="match status" value="1"/>
</dbReference>
<dbReference type="InterPro" id="IPR015300">
    <property type="entry name" value="DNA-bd_pseudobarrel_sf"/>
</dbReference>
<keyword evidence="2" id="KW-0614">Plasmid</keyword>
<name>A0A7G9A656_RAOOR</name>
<proteinExistence type="predicted"/>
<feature type="domain" description="Restriction endonuclease type II EcoRII N-terminal" evidence="1">
    <location>
        <begin position="16"/>
        <end position="46"/>
    </location>
</feature>
<evidence type="ECO:0000313" key="2">
    <source>
        <dbReference type="EMBL" id="QNL32235.1"/>
    </source>
</evidence>
<geneLocation type="plasmid" evidence="2">
    <name>p104922-FII</name>
</geneLocation>